<comment type="subcellular location">
    <subcellularLocation>
        <location evidence="1">Cell membrane</location>
        <topology evidence="1">Multi-pass membrane protein</topology>
    </subcellularLocation>
</comment>
<evidence type="ECO:0000256" key="6">
    <source>
        <dbReference type="SAM" id="Phobius"/>
    </source>
</evidence>
<protein>
    <recommendedName>
        <fullName evidence="7">VTT domain-containing protein</fullName>
    </recommendedName>
</protein>
<dbReference type="EMBL" id="MFES01000025">
    <property type="protein sequence ID" value="OGE85577.1"/>
    <property type="molecule type" value="Genomic_DNA"/>
</dbReference>
<evidence type="ECO:0000259" key="7">
    <source>
        <dbReference type="Pfam" id="PF09335"/>
    </source>
</evidence>
<evidence type="ECO:0000256" key="2">
    <source>
        <dbReference type="ARBA" id="ARBA00022475"/>
    </source>
</evidence>
<keyword evidence="3 6" id="KW-0812">Transmembrane</keyword>
<feature type="transmembrane region" description="Helical" evidence="6">
    <location>
        <begin position="197"/>
        <end position="218"/>
    </location>
</feature>
<dbReference type="PANTHER" id="PTHR42709:SF6">
    <property type="entry name" value="UNDECAPRENYL PHOSPHATE TRANSPORTER A"/>
    <property type="match status" value="1"/>
</dbReference>
<dbReference type="InterPro" id="IPR032816">
    <property type="entry name" value="VTT_dom"/>
</dbReference>
<feature type="domain" description="VTT" evidence="7">
    <location>
        <begin position="72"/>
        <end position="190"/>
    </location>
</feature>
<dbReference type="PANTHER" id="PTHR42709">
    <property type="entry name" value="ALKALINE PHOSPHATASE LIKE PROTEIN"/>
    <property type="match status" value="1"/>
</dbReference>
<dbReference type="Proteomes" id="UP000176786">
    <property type="component" value="Unassembled WGS sequence"/>
</dbReference>
<dbReference type="GO" id="GO:0005886">
    <property type="term" value="C:plasma membrane"/>
    <property type="evidence" value="ECO:0007669"/>
    <property type="project" value="UniProtKB-SubCell"/>
</dbReference>
<evidence type="ECO:0000313" key="8">
    <source>
        <dbReference type="EMBL" id="OGE85577.1"/>
    </source>
</evidence>
<sequence length="231" mass="26185">MSREILKKLALPVLFLLITLSIFLVWKIFDLPEQEELLNSVQHYFDKYGLITVFISAIIEGLLLIGWYYPGSLVIVLGVIFAGQNLWRVIETLTLITLGLYIGYVINFFVGKYGWYRLLFKFGLREHLEKSQAKLIKNGPAAIFLSFWHPAAGALISTAAGIIQFPHLRFFALAAIALTIWNALWGTLVYFMGTAALSLIGFKFILAVILAWIAYTLYLNKKTPESGRFEL</sequence>
<evidence type="ECO:0000256" key="4">
    <source>
        <dbReference type="ARBA" id="ARBA00022989"/>
    </source>
</evidence>
<dbReference type="InterPro" id="IPR051311">
    <property type="entry name" value="DedA_domain"/>
</dbReference>
<reference evidence="8 9" key="1">
    <citation type="journal article" date="2016" name="Nat. Commun.">
        <title>Thousands of microbial genomes shed light on interconnected biogeochemical processes in an aquifer system.</title>
        <authorList>
            <person name="Anantharaman K."/>
            <person name="Brown C.T."/>
            <person name="Hug L.A."/>
            <person name="Sharon I."/>
            <person name="Castelle C.J."/>
            <person name="Probst A.J."/>
            <person name="Thomas B.C."/>
            <person name="Singh A."/>
            <person name="Wilkins M.J."/>
            <person name="Karaoz U."/>
            <person name="Brodie E.L."/>
            <person name="Williams K.H."/>
            <person name="Hubbard S.S."/>
            <person name="Banfield J.F."/>
        </authorList>
    </citation>
    <scope>NUCLEOTIDE SEQUENCE [LARGE SCALE GENOMIC DNA]</scope>
</reference>
<evidence type="ECO:0000313" key="9">
    <source>
        <dbReference type="Proteomes" id="UP000176786"/>
    </source>
</evidence>
<dbReference type="Pfam" id="PF09335">
    <property type="entry name" value="VTT_dom"/>
    <property type="match status" value="1"/>
</dbReference>
<feature type="transmembrane region" description="Helical" evidence="6">
    <location>
        <begin position="49"/>
        <end position="82"/>
    </location>
</feature>
<comment type="caution">
    <text evidence="8">The sequence shown here is derived from an EMBL/GenBank/DDBJ whole genome shotgun (WGS) entry which is preliminary data.</text>
</comment>
<evidence type="ECO:0000256" key="1">
    <source>
        <dbReference type="ARBA" id="ARBA00004651"/>
    </source>
</evidence>
<feature type="transmembrane region" description="Helical" evidence="6">
    <location>
        <begin position="141"/>
        <end position="163"/>
    </location>
</feature>
<keyword evidence="4 6" id="KW-1133">Transmembrane helix</keyword>
<organism evidence="8 9">
    <name type="scientific">Candidatus Doudnabacteria bacterium RIFCSPHIGHO2_02_FULL_46_11</name>
    <dbReference type="NCBI Taxonomy" id="1817832"/>
    <lineage>
        <taxon>Bacteria</taxon>
        <taxon>Candidatus Doudnaibacteriota</taxon>
    </lineage>
</organism>
<evidence type="ECO:0000256" key="3">
    <source>
        <dbReference type="ARBA" id="ARBA00022692"/>
    </source>
</evidence>
<feature type="transmembrane region" description="Helical" evidence="6">
    <location>
        <begin position="9"/>
        <end position="29"/>
    </location>
</feature>
<gene>
    <name evidence="8" type="ORF">A3J48_04645</name>
</gene>
<dbReference type="AlphaFoldDB" id="A0A1F5P6H3"/>
<accession>A0A1F5P6H3</accession>
<keyword evidence="5 6" id="KW-0472">Membrane</keyword>
<name>A0A1F5P6H3_9BACT</name>
<keyword evidence="2" id="KW-1003">Cell membrane</keyword>
<evidence type="ECO:0000256" key="5">
    <source>
        <dbReference type="ARBA" id="ARBA00023136"/>
    </source>
</evidence>
<dbReference type="STRING" id="1817832.A3J48_04645"/>
<feature type="transmembrane region" description="Helical" evidence="6">
    <location>
        <begin position="170"/>
        <end position="191"/>
    </location>
</feature>
<proteinExistence type="predicted"/>
<feature type="transmembrane region" description="Helical" evidence="6">
    <location>
        <begin position="89"/>
        <end position="110"/>
    </location>
</feature>